<evidence type="ECO:0000313" key="2">
    <source>
        <dbReference type="EMBL" id="KAK2638954.1"/>
    </source>
</evidence>
<reference evidence="2" key="1">
    <citation type="journal article" date="2023" name="Plant J.">
        <title>Genome sequences and population genomics provide insights into the demographic history, inbreeding, and mutation load of two 'living fossil' tree species of Dipteronia.</title>
        <authorList>
            <person name="Feng Y."/>
            <person name="Comes H.P."/>
            <person name="Chen J."/>
            <person name="Zhu S."/>
            <person name="Lu R."/>
            <person name="Zhang X."/>
            <person name="Li P."/>
            <person name="Qiu J."/>
            <person name="Olsen K.M."/>
            <person name="Qiu Y."/>
        </authorList>
    </citation>
    <scope>NUCLEOTIDE SEQUENCE</scope>
    <source>
        <strain evidence="2">KIB01</strain>
    </source>
</reference>
<keyword evidence="1" id="KW-0812">Transmembrane</keyword>
<evidence type="ECO:0000256" key="1">
    <source>
        <dbReference type="SAM" id="Phobius"/>
    </source>
</evidence>
<organism evidence="2 3">
    <name type="scientific">Dipteronia dyeriana</name>
    <dbReference type="NCBI Taxonomy" id="168575"/>
    <lineage>
        <taxon>Eukaryota</taxon>
        <taxon>Viridiplantae</taxon>
        <taxon>Streptophyta</taxon>
        <taxon>Embryophyta</taxon>
        <taxon>Tracheophyta</taxon>
        <taxon>Spermatophyta</taxon>
        <taxon>Magnoliopsida</taxon>
        <taxon>eudicotyledons</taxon>
        <taxon>Gunneridae</taxon>
        <taxon>Pentapetalae</taxon>
        <taxon>rosids</taxon>
        <taxon>malvids</taxon>
        <taxon>Sapindales</taxon>
        <taxon>Sapindaceae</taxon>
        <taxon>Hippocastanoideae</taxon>
        <taxon>Acereae</taxon>
        <taxon>Dipteronia</taxon>
    </lineage>
</organism>
<name>A0AAD9WPJ4_9ROSI</name>
<proteinExistence type="predicted"/>
<dbReference type="AlphaFoldDB" id="A0AAD9WPJ4"/>
<gene>
    <name evidence="2" type="ORF">Ddye_026749</name>
</gene>
<dbReference type="Proteomes" id="UP001280121">
    <property type="component" value="Unassembled WGS sequence"/>
</dbReference>
<keyword evidence="3" id="KW-1185">Reference proteome</keyword>
<comment type="caution">
    <text evidence="2">The sequence shown here is derived from an EMBL/GenBank/DDBJ whole genome shotgun (WGS) entry which is preliminary data.</text>
</comment>
<accession>A0AAD9WPJ4</accession>
<feature type="non-terminal residue" evidence="2">
    <location>
        <position position="1"/>
    </location>
</feature>
<protein>
    <submittedName>
        <fullName evidence="2">Uncharacterized protein</fullName>
    </submittedName>
</protein>
<evidence type="ECO:0000313" key="3">
    <source>
        <dbReference type="Proteomes" id="UP001280121"/>
    </source>
</evidence>
<sequence>GLAKWAGSSEPGLDQHDAPDFMIWQQGESRPPPFTAKGGLSLSTTNRGRRYLPRHNSPLHGRRGWISLEISISATRQMVRFSPPLFFLLFLFFYLFFYLISHKHLSQR</sequence>
<dbReference type="EMBL" id="JANJYI010000008">
    <property type="protein sequence ID" value="KAK2638954.1"/>
    <property type="molecule type" value="Genomic_DNA"/>
</dbReference>
<keyword evidence="1" id="KW-1133">Transmembrane helix</keyword>
<feature type="transmembrane region" description="Helical" evidence="1">
    <location>
        <begin position="81"/>
        <end position="100"/>
    </location>
</feature>
<keyword evidence="1" id="KW-0472">Membrane</keyword>